<dbReference type="GO" id="GO:0042302">
    <property type="term" value="F:structural constituent of cuticle"/>
    <property type="evidence" value="ECO:0007669"/>
    <property type="project" value="UniProtKB-UniRule"/>
</dbReference>
<dbReference type="PANTHER" id="PTHR12236:SF75">
    <property type="entry name" value="CUTICULAR PROTEIN 62BB, ISOFORM A"/>
    <property type="match status" value="1"/>
</dbReference>
<evidence type="ECO:0000313" key="4">
    <source>
        <dbReference type="EMBL" id="CAG9814372.1"/>
    </source>
</evidence>
<keyword evidence="3" id="KW-0732">Signal</keyword>
<dbReference type="InterPro" id="IPR000618">
    <property type="entry name" value="Insect_cuticle"/>
</dbReference>
<organism evidence="4 5">
    <name type="scientific">Phaedon cochleariae</name>
    <name type="common">Mustard beetle</name>
    <dbReference type="NCBI Taxonomy" id="80249"/>
    <lineage>
        <taxon>Eukaryota</taxon>
        <taxon>Metazoa</taxon>
        <taxon>Ecdysozoa</taxon>
        <taxon>Arthropoda</taxon>
        <taxon>Hexapoda</taxon>
        <taxon>Insecta</taxon>
        <taxon>Pterygota</taxon>
        <taxon>Neoptera</taxon>
        <taxon>Endopterygota</taxon>
        <taxon>Coleoptera</taxon>
        <taxon>Polyphaga</taxon>
        <taxon>Cucujiformia</taxon>
        <taxon>Chrysomeloidea</taxon>
        <taxon>Chrysomelidae</taxon>
        <taxon>Chrysomelinae</taxon>
        <taxon>Chrysomelini</taxon>
        <taxon>Phaedon</taxon>
    </lineage>
</organism>
<evidence type="ECO:0000256" key="3">
    <source>
        <dbReference type="SAM" id="SignalP"/>
    </source>
</evidence>
<evidence type="ECO:0000313" key="5">
    <source>
        <dbReference type="Proteomes" id="UP001153737"/>
    </source>
</evidence>
<evidence type="ECO:0000256" key="1">
    <source>
        <dbReference type="ARBA" id="ARBA00022460"/>
    </source>
</evidence>
<dbReference type="InterPro" id="IPR031311">
    <property type="entry name" value="CHIT_BIND_RR_consensus"/>
</dbReference>
<proteinExistence type="predicted"/>
<dbReference type="PROSITE" id="PS51155">
    <property type="entry name" value="CHIT_BIND_RR_2"/>
    <property type="match status" value="1"/>
</dbReference>
<dbReference type="AlphaFoldDB" id="A0A9N9X0I2"/>
<gene>
    <name evidence="4" type="ORF">PHAECO_LOCUS1744</name>
</gene>
<dbReference type="EMBL" id="OU896716">
    <property type="protein sequence ID" value="CAG9814372.1"/>
    <property type="molecule type" value="Genomic_DNA"/>
</dbReference>
<dbReference type="PANTHER" id="PTHR12236">
    <property type="entry name" value="STRUCTURAL CONTITUENT OF CUTICLE"/>
    <property type="match status" value="1"/>
</dbReference>
<dbReference type="Pfam" id="PF00379">
    <property type="entry name" value="Chitin_bind_4"/>
    <property type="match status" value="1"/>
</dbReference>
<dbReference type="PROSITE" id="PS00233">
    <property type="entry name" value="CHIT_BIND_RR_1"/>
    <property type="match status" value="1"/>
</dbReference>
<keyword evidence="1 2" id="KW-0193">Cuticle</keyword>
<feature type="chain" id="PRO_5040357043" description="Adult-specific cuticular protein ACP-20" evidence="3">
    <location>
        <begin position="18"/>
        <end position="219"/>
    </location>
</feature>
<dbReference type="Proteomes" id="UP001153737">
    <property type="component" value="Chromosome 10"/>
</dbReference>
<dbReference type="OrthoDB" id="6382835at2759"/>
<keyword evidence="5" id="KW-1185">Reference proteome</keyword>
<dbReference type="GO" id="GO:0031012">
    <property type="term" value="C:extracellular matrix"/>
    <property type="evidence" value="ECO:0007669"/>
    <property type="project" value="TreeGrafter"/>
</dbReference>
<dbReference type="InterPro" id="IPR051217">
    <property type="entry name" value="Insect_Cuticle_Struc_Prot"/>
</dbReference>
<dbReference type="PRINTS" id="PR00947">
    <property type="entry name" value="CUTICLE"/>
</dbReference>
<evidence type="ECO:0008006" key="6">
    <source>
        <dbReference type="Google" id="ProtNLM"/>
    </source>
</evidence>
<sequence length="219" mass="22292">MISHVFTVATLVAIAEAGGYGIGLGGLDGGLGLGGIGHGDNGHERVVDLHAPPKYEFKYGVQDHKTGDQKEQQEVRVGDVVKGQYSLVEPDGTIRIVKYTADDHNGFNAIVLRKGHAVHPQVVHKAIAVPVVSKIGVGLGHGLGLGLGRSDGLELGGVSGLGLGGGIGLGLDGGHRISLGREDGRGDGWVVGGIGRAEGSGLRWVGRGEGWGHGGLGGY</sequence>
<feature type="signal peptide" evidence="3">
    <location>
        <begin position="1"/>
        <end position="17"/>
    </location>
</feature>
<name>A0A9N9X0I2_PHACE</name>
<evidence type="ECO:0000256" key="2">
    <source>
        <dbReference type="PROSITE-ProRule" id="PRU00497"/>
    </source>
</evidence>
<protein>
    <recommendedName>
        <fullName evidence="6">Adult-specific cuticular protein ACP-20</fullName>
    </recommendedName>
</protein>
<reference evidence="4" key="1">
    <citation type="submission" date="2022-01" db="EMBL/GenBank/DDBJ databases">
        <authorList>
            <person name="King R."/>
        </authorList>
    </citation>
    <scope>NUCLEOTIDE SEQUENCE</scope>
</reference>
<dbReference type="GO" id="GO:0005615">
    <property type="term" value="C:extracellular space"/>
    <property type="evidence" value="ECO:0007669"/>
    <property type="project" value="TreeGrafter"/>
</dbReference>
<accession>A0A9N9X0I2</accession>
<reference evidence="4" key="2">
    <citation type="submission" date="2022-10" db="EMBL/GenBank/DDBJ databases">
        <authorList>
            <consortium name="ENA_rothamsted_submissions"/>
            <consortium name="culmorum"/>
            <person name="King R."/>
        </authorList>
    </citation>
    <scope>NUCLEOTIDE SEQUENCE</scope>
</reference>